<dbReference type="Proteomes" id="UP000255024">
    <property type="component" value="Unassembled WGS sequence"/>
</dbReference>
<dbReference type="PROSITE" id="PS51257">
    <property type="entry name" value="PROKAR_LIPOPROTEIN"/>
    <property type="match status" value="1"/>
</dbReference>
<sequence length="490" mass="56238">MKKYLKTLYAITLALTVVGCHDLDQLNEDPNKIKEADPYLLLTKVEKTAFSLQNIDKEYASRMIIQTDGESTYQYLKWGSKGFDRYKDLMQTQKMMDEATRTGKTEYLAIGHFLKAYFFYELTMSFGDIPFSEALQGEGSIQFPKYDTQEAVFVGILEELEQASKTLKKEGSIQGDIIYNGNLNRWEKLIESYKLKVLLTLSKKQKVGGIDVAQRFNEIYQKGILMMDNTDNGQLTFFDQAGSRYPQFNSSSYGSSMYMSSTFIDLLKELKDPRLFAFAQRTASALEQGLAEDNFDGYNGGDPTVPYAENEKLVQSKNISKVKSRYYQDPTNETNVILSYAELQFILAEASARGWIAGNAADFYLKGIKGNFEYYAQYAKGLGNYFTTEKYEEYVQQPKVSYQGGDLQTQLKQILTQKYLIMFHQAGMSIYFDYLRTGFPALKLQQGVTAPTRWQYPSSEYNRNQEHLQEALDRQFSGSDNIRGISWWLK</sequence>
<reference evidence="1 2" key="1">
    <citation type="submission" date="2018-06" db="EMBL/GenBank/DDBJ databases">
        <authorList>
            <consortium name="Pathogen Informatics"/>
            <person name="Doyle S."/>
        </authorList>
    </citation>
    <scope>NUCLEOTIDE SEQUENCE [LARGE SCALE GENOMIC DNA]</scope>
    <source>
        <strain evidence="1 2">NCTC11179</strain>
    </source>
</reference>
<gene>
    <name evidence="1" type="ORF">NCTC11179_01508</name>
</gene>
<dbReference type="InterPro" id="IPR041662">
    <property type="entry name" value="SusD-like_2"/>
</dbReference>
<dbReference type="SUPFAM" id="SSF48452">
    <property type="entry name" value="TPR-like"/>
    <property type="match status" value="1"/>
</dbReference>
<dbReference type="Gene3D" id="1.25.40.390">
    <property type="match status" value="1"/>
</dbReference>
<proteinExistence type="predicted"/>
<evidence type="ECO:0000313" key="2">
    <source>
        <dbReference type="Proteomes" id="UP000255024"/>
    </source>
</evidence>
<dbReference type="Pfam" id="PF12771">
    <property type="entry name" value="SusD-like_2"/>
    <property type="match status" value="1"/>
</dbReference>
<dbReference type="EMBL" id="UGQL01000001">
    <property type="protein sequence ID" value="STZ27970.1"/>
    <property type="molecule type" value="Genomic_DNA"/>
</dbReference>
<dbReference type="InterPro" id="IPR011990">
    <property type="entry name" value="TPR-like_helical_dom_sf"/>
</dbReference>
<name>A0A378RQM4_MYROD</name>
<accession>A0A378RQM4</accession>
<dbReference type="AlphaFoldDB" id="A0A378RQM4"/>
<keyword evidence="2" id="KW-1185">Reference proteome</keyword>
<protein>
    <submittedName>
        <fullName evidence="1">Starch-binding associating with outer membrane</fullName>
    </submittedName>
</protein>
<dbReference type="RefSeq" id="WP_115090806.1">
    <property type="nucleotide sequence ID" value="NZ_CP068107.1"/>
</dbReference>
<evidence type="ECO:0000313" key="1">
    <source>
        <dbReference type="EMBL" id="STZ27970.1"/>
    </source>
</evidence>
<organism evidence="1 2">
    <name type="scientific">Myroides odoratus</name>
    <name type="common">Flavobacterium odoratum</name>
    <dbReference type="NCBI Taxonomy" id="256"/>
    <lineage>
        <taxon>Bacteria</taxon>
        <taxon>Pseudomonadati</taxon>
        <taxon>Bacteroidota</taxon>
        <taxon>Flavobacteriia</taxon>
        <taxon>Flavobacteriales</taxon>
        <taxon>Flavobacteriaceae</taxon>
        <taxon>Myroides</taxon>
    </lineage>
</organism>